<dbReference type="Gene3D" id="1.10.150.240">
    <property type="entry name" value="Putative phosphatase, domain 2"/>
    <property type="match status" value="1"/>
</dbReference>
<dbReference type="Proteomes" id="UP001500518">
    <property type="component" value="Unassembled WGS sequence"/>
</dbReference>
<dbReference type="InterPro" id="IPR023198">
    <property type="entry name" value="PGP-like_dom2"/>
</dbReference>
<dbReference type="GO" id="GO:0016787">
    <property type="term" value="F:hydrolase activity"/>
    <property type="evidence" value="ECO:0007669"/>
    <property type="project" value="UniProtKB-KW"/>
</dbReference>
<dbReference type="SFLD" id="SFLDS00003">
    <property type="entry name" value="Haloacid_Dehalogenase"/>
    <property type="match status" value="1"/>
</dbReference>
<dbReference type="InterPro" id="IPR036412">
    <property type="entry name" value="HAD-like_sf"/>
</dbReference>
<keyword evidence="2" id="KW-1185">Reference proteome</keyword>
<dbReference type="EMBL" id="BAABHV010000010">
    <property type="protein sequence ID" value="GAA5054348.1"/>
    <property type="molecule type" value="Genomic_DNA"/>
</dbReference>
<dbReference type="CDD" id="cd02603">
    <property type="entry name" value="HAD_sEH-N_like"/>
    <property type="match status" value="1"/>
</dbReference>
<dbReference type="PRINTS" id="PR00413">
    <property type="entry name" value="HADHALOGNASE"/>
</dbReference>
<dbReference type="PANTHER" id="PTHR43611:SF3">
    <property type="entry name" value="FLAVIN MONONUCLEOTIDE HYDROLASE 1, CHLOROPLATIC"/>
    <property type="match status" value="1"/>
</dbReference>
<dbReference type="SFLD" id="SFLDG01129">
    <property type="entry name" value="C1.5:_HAD__Beta-PGM__Phosphata"/>
    <property type="match status" value="1"/>
</dbReference>
<accession>A0ABP9K9T3</accession>
<name>A0ABP9K9T3_9SPHN</name>
<dbReference type="SUPFAM" id="SSF56784">
    <property type="entry name" value="HAD-like"/>
    <property type="match status" value="1"/>
</dbReference>
<dbReference type="InterPro" id="IPR006439">
    <property type="entry name" value="HAD-SF_hydro_IA"/>
</dbReference>
<reference evidence="2" key="1">
    <citation type="journal article" date="2019" name="Int. J. Syst. Evol. Microbiol.">
        <title>The Global Catalogue of Microorganisms (GCM) 10K type strain sequencing project: providing services to taxonomists for standard genome sequencing and annotation.</title>
        <authorList>
            <consortium name="The Broad Institute Genomics Platform"/>
            <consortium name="The Broad Institute Genome Sequencing Center for Infectious Disease"/>
            <person name="Wu L."/>
            <person name="Ma J."/>
        </authorList>
    </citation>
    <scope>NUCLEOTIDE SEQUENCE [LARGE SCALE GENOMIC DNA]</scope>
    <source>
        <strain evidence="2">JCM 18014</strain>
    </source>
</reference>
<evidence type="ECO:0000313" key="1">
    <source>
        <dbReference type="EMBL" id="GAA5054348.1"/>
    </source>
</evidence>
<dbReference type="RefSeq" id="WP_346032695.1">
    <property type="nucleotide sequence ID" value="NZ_BAABHV010000010.1"/>
</dbReference>
<dbReference type="InterPro" id="IPR023214">
    <property type="entry name" value="HAD_sf"/>
</dbReference>
<protein>
    <submittedName>
        <fullName evidence="1">HAD-IA family hydrolase</fullName>
    </submittedName>
</protein>
<dbReference type="Gene3D" id="3.40.50.1000">
    <property type="entry name" value="HAD superfamily/HAD-like"/>
    <property type="match status" value="1"/>
</dbReference>
<organism evidence="1 2">
    <name type="scientific">Erythrobacter westpacificensis</name>
    <dbReference type="NCBI Taxonomy" id="1055231"/>
    <lineage>
        <taxon>Bacteria</taxon>
        <taxon>Pseudomonadati</taxon>
        <taxon>Pseudomonadota</taxon>
        <taxon>Alphaproteobacteria</taxon>
        <taxon>Sphingomonadales</taxon>
        <taxon>Erythrobacteraceae</taxon>
        <taxon>Erythrobacter/Porphyrobacter group</taxon>
        <taxon>Erythrobacter</taxon>
    </lineage>
</organism>
<keyword evidence="1" id="KW-0378">Hydrolase</keyword>
<proteinExistence type="predicted"/>
<gene>
    <name evidence="1" type="ORF">GCM10023208_17090</name>
</gene>
<dbReference type="NCBIfam" id="TIGR01509">
    <property type="entry name" value="HAD-SF-IA-v3"/>
    <property type="match status" value="1"/>
</dbReference>
<sequence length="208" mass="23313">MSDANKPTAVVFDIGRVIIRWDLRYLFAKLIDDRAELDWFLANVVTEQWHHQQDEGRPLSEMVPERIASFPEHAALIEAYATRFAETYPEHVSGTLEIIARLKAAGVPLFGLSNFGADFWPEFIANQPVFEGFRDIVVSGHENVAKPDPAIYEIAENRFGLPTSDLFFIDDKPENIAAAKARGWHGHVFTGADALEAELSALNLLPPR</sequence>
<evidence type="ECO:0000313" key="2">
    <source>
        <dbReference type="Proteomes" id="UP001500518"/>
    </source>
</evidence>
<dbReference type="PANTHER" id="PTHR43611">
    <property type="entry name" value="ALPHA-D-GLUCOSE 1-PHOSPHATE PHOSPHATASE"/>
    <property type="match status" value="1"/>
</dbReference>
<comment type="caution">
    <text evidence="1">The sequence shown here is derived from an EMBL/GenBank/DDBJ whole genome shotgun (WGS) entry which is preliminary data.</text>
</comment>
<dbReference type="Pfam" id="PF00702">
    <property type="entry name" value="Hydrolase"/>
    <property type="match status" value="1"/>
</dbReference>